<dbReference type="AlphaFoldDB" id="A0A1C9CHB3"/>
<dbReference type="PANTHER" id="PTHR46018:SF2">
    <property type="entry name" value="ZINC PHOSPHODIESTERASE ELAC PROTEIN 1"/>
    <property type="match status" value="1"/>
</dbReference>
<accession>A0A1C9CHB3</accession>
<sequence length="215" mass="24352">MFNKSPSLLLKCSQTGIVWLFNCFEGCQHTLIKRNIKLHQINNIILTNLHLENMAGLMGLLSSLSLSSRIDKVNIYGPSGLIKYLQFARKYSQTTFKYNLLVKVVHYGYINIGPSYLIHLHCSDSRTEELVYNIIEKEKMGRFKSTKAQKFNIKSGPLYRNLKSHYSFICPDGNILSGIYFTHPYAIGLKLSYTTSVNGTKILVALSSKAAQAIF</sequence>
<dbReference type="RefSeq" id="YP_009294309.1">
    <property type="nucleotide sequence ID" value="NC_031147.1"/>
</dbReference>
<gene>
    <name evidence="1" type="primary">ycf56</name>
    <name evidence="1" type="ORF">Palma_117</name>
</gene>
<keyword evidence="1" id="KW-0934">Plastid</keyword>
<protein>
    <submittedName>
        <fullName evidence="1">Uncharacterized protein</fullName>
    </submittedName>
</protein>
<dbReference type="Gene3D" id="3.60.15.10">
    <property type="entry name" value="Ribonuclease Z/Hydroxyacylglutathione hydrolase-like"/>
    <property type="match status" value="1"/>
</dbReference>
<dbReference type="GeneID" id="29070251"/>
<proteinExistence type="predicted"/>
<organism evidence="1">
    <name type="scientific">Palmaria palmata</name>
    <name type="common">Dulse</name>
    <name type="synonym">Rhodymenia palmata</name>
    <dbReference type="NCBI Taxonomy" id="2822"/>
    <lineage>
        <taxon>Eukaryota</taxon>
        <taxon>Rhodophyta</taxon>
        <taxon>Florideophyceae</taxon>
        <taxon>Nemaliophycidae</taxon>
        <taxon>Palmariales</taxon>
        <taxon>Palmariaceae</taxon>
        <taxon>Palmaria</taxon>
    </lineage>
</organism>
<dbReference type="SUPFAM" id="SSF56281">
    <property type="entry name" value="Metallo-hydrolase/oxidoreductase"/>
    <property type="match status" value="1"/>
</dbReference>
<reference evidence="1" key="1">
    <citation type="journal article" date="2018" name="PLoS ONE">
        <title>Plastid genome analysis of three Nemaliophycidae red algal species suggests environmental adaptation for iron limited habitats.</title>
        <authorList>
            <person name="Cho C.H."/>
            <person name="Choi J.W."/>
            <person name="Lam D.W."/>
            <person name="Kim K.M."/>
            <person name="Yoon H.S."/>
        </authorList>
    </citation>
    <scope>NUCLEOTIDE SEQUENCE</scope>
</reference>
<dbReference type="PANTHER" id="PTHR46018">
    <property type="entry name" value="ZINC PHOSPHODIESTERASE ELAC PROTEIN 1"/>
    <property type="match status" value="1"/>
</dbReference>
<dbReference type="EMBL" id="KX284726">
    <property type="protein sequence ID" value="AOM67749.1"/>
    <property type="molecule type" value="Genomic_DNA"/>
</dbReference>
<evidence type="ECO:0000313" key="1">
    <source>
        <dbReference type="EMBL" id="AOM67749.1"/>
    </source>
</evidence>
<dbReference type="GO" id="GO:0042781">
    <property type="term" value="F:3'-tRNA processing endoribonuclease activity"/>
    <property type="evidence" value="ECO:0007669"/>
    <property type="project" value="TreeGrafter"/>
</dbReference>
<dbReference type="InterPro" id="IPR036866">
    <property type="entry name" value="RibonucZ/Hydroxyglut_hydro"/>
</dbReference>
<name>A0A1C9CHB3_PALPL</name>
<geneLocation type="plastid" evidence="1"/>